<dbReference type="GO" id="GO:0005829">
    <property type="term" value="C:cytosol"/>
    <property type="evidence" value="ECO:0007669"/>
    <property type="project" value="TreeGrafter"/>
</dbReference>
<evidence type="ECO:0000313" key="6">
    <source>
        <dbReference type="Proteomes" id="UP000070371"/>
    </source>
</evidence>
<dbReference type="InterPro" id="IPR029056">
    <property type="entry name" value="Ribokinase-like"/>
</dbReference>
<evidence type="ECO:0000259" key="4">
    <source>
        <dbReference type="Pfam" id="PF00294"/>
    </source>
</evidence>
<reference evidence="5 6" key="1">
    <citation type="submission" date="2016-02" db="EMBL/GenBank/DDBJ databases">
        <title>Complete genome sequence of Halocynthiibacter arcticus PAMC 20958t from arctic marine sediment.</title>
        <authorList>
            <person name="Lee Y.M."/>
            <person name="Baek K."/>
            <person name="Lee H.K."/>
            <person name="Shin S.C."/>
        </authorList>
    </citation>
    <scope>NUCLEOTIDE SEQUENCE [LARGE SCALE GENOMIC DNA]</scope>
    <source>
        <strain evidence="5">PAMC 20958</strain>
    </source>
</reference>
<dbReference type="Gene3D" id="3.40.1190.20">
    <property type="match status" value="1"/>
</dbReference>
<keyword evidence="2" id="KW-0808">Transferase</keyword>
<dbReference type="PANTHER" id="PTHR43085">
    <property type="entry name" value="HEXOKINASE FAMILY MEMBER"/>
    <property type="match status" value="1"/>
</dbReference>
<keyword evidence="3" id="KW-0418">Kinase</keyword>
<dbReference type="InterPro" id="IPR011611">
    <property type="entry name" value="PfkB_dom"/>
</dbReference>
<proteinExistence type="inferred from homology"/>
<dbReference type="Pfam" id="PF00294">
    <property type="entry name" value="PfkB"/>
    <property type="match status" value="1"/>
</dbReference>
<name>A0A126UWB8_9RHOB</name>
<dbReference type="AlphaFoldDB" id="A0A126UWB8"/>
<dbReference type="Proteomes" id="UP000070371">
    <property type="component" value="Chromosome"/>
</dbReference>
<evidence type="ECO:0000313" key="5">
    <source>
        <dbReference type="EMBL" id="AML50361.1"/>
    </source>
</evidence>
<dbReference type="CDD" id="cd01166">
    <property type="entry name" value="KdgK"/>
    <property type="match status" value="1"/>
</dbReference>
<dbReference type="SUPFAM" id="SSF53613">
    <property type="entry name" value="Ribokinase-like"/>
    <property type="match status" value="1"/>
</dbReference>
<dbReference type="GO" id="GO:0008673">
    <property type="term" value="F:2-dehydro-3-deoxygluconokinase activity"/>
    <property type="evidence" value="ECO:0007669"/>
    <property type="project" value="TreeGrafter"/>
</dbReference>
<protein>
    <recommendedName>
        <fullName evidence="4">Carbohydrate kinase PfkB domain-containing protein</fullName>
    </recommendedName>
</protein>
<dbReference type="STRING" id="1579316.RC74_02960"/>
<evidence type="ECO:0000256" key="3">
    <source>
        <dbReference type="ARBA" id="ARBA00022777"/>
    </source>
</evidence>
<dbReference type="EMBL" id="CP014327">
    <property type="protein sequence ID" value="AML50361.1"/>
    <property type="molecule type" value="Genomic_DNA"/>
</dbReference>
<accession>A0A126UWB8</accession>
<dbReference type="GO" id="GO:0019698">
    <property type="term" value="P:D-galacturonate catabolic process"/>
    <property type="evidence" value="ECO:0007669"/>
    <property type="project" value="TreeGrafter"/>
</dbReference>
<organism evidence="5 6">
    <name type="scientific">Falsihalocynthiibacter arcticus</name>
    <dbReference type="NCBI Taxonomy" id="1579316"/>
    <lineage>
        <taxon>Bacteria</taxon>
        <taxon>Pseudomonadati</taxon>
        <taxon>Pseudomonadota</taxon>
        <taxon>Alphaproteobacteria</taxon>
        <taxon>Rhodobacterales</taxon>
        <taxon>Roseobacteraceae</taxon>
        <taxon>Falsihalocynthiibacter</taxon>
    </lineage>
</organism>
<dbReference type="GO" id="GO:0006974">
    <property type="term" value="P:DNA damage response"/>
    <property type="evidence" value="ECO:0007669"/>
    <property type="project" value="TreeGrafter"/>
</dbReference>
<feature type="domain" description="Carbohydrate kinase PfkB" evidence="4">
    <location>
        <begin position="5"/>
        <end position="297"/>
    </location>
</feature>
<gene>
    <name evidence="5" type="ORF">RC74_02960</name>
</gene>
<keyword evidence="6" id="KW-1185">Reference proteome</keyword>
<dbReference type="RefSeq" id="WP_039000723.1">
    <property type="nucleotide sequence ID" value="NZ_CP014327.1"/>
</dbReference>
<evidence type="ECO:0000256" key="2">
    <source>
        <dbReference type="ARBA" id="ARBA00022679"/>
    </source>
</evidence>
<sequence>MTQKNFMAIGEAMIELAVVGPDTYRRGFAGDTFNTAWYLAKKMPEAWKTSYFTGLGSDSASQEMRAFGAAANIDMSFARDVAGKTVGLYMIHLDNGERSFSYWRSDSAARQMAGDQSTLRTAFASADVLFFSGITMAVILPEHRDTFLAELAYARKAGKTIVYDPNQRLRLWTDQAEMVAVNTKAAQVSDIVLPSFDEEQLFNGDKTPEATIARYQSLGVKTVVVKNGAASVIAQTLGGTPLTIAPNIIDNVVDSTAAGDSFNAGFCASYFTGGTLSDAIKAGASLAGQVVQAHGALVALTE</sequence>
<dbReference type="InterPro" id="IPR050306">
    <property type="entry name" value="PfkB_Carbo_kinase"/>
</dbReference>
<dbReference type="PANTHER" id="PTHR43085:SF15">
    <property type="entry name" value="2-DEHYDRO-3-DEOXYGLUCONOKINASE"/>
    <property type="match status" value="1"/>
</dbReference>
<evidence type="ECO:0000256" key="1">
    <source>
        <dbReference type="ARBA" id="ARBA00010688"/>
    </source>
</evidence>
<dbReference type="OrthoDB" id="9776822at2"/>
<dbReference type="GO" id="GO:0042840">
    <property type="term" value="P:D-glucuronate catabolic process"/>
    <property type="evidence" value="ECO:0007669"/>
    <property type="project" value="TreeGrafter"/>
</dbReference>
<dbReference type="KEGG" id="hat:RC74_02960"/>
<comment type="similarity">
    <text evidence="1">Belongs to the carbohydrate kinase PfkB family.</text>
</comment>